<feature type="region of interest" description="Disordered" evidence="1">
    <location>
        <begin position="100"/>
        <end position="148"/>
    </location>
</feature>
<evidence type="ECO:0000313" key="2">
    <source>
        <dbReference type="EMBL" id="THU57982.1"/>
    </source>
</evidence>
<dbReference type="GO" id="GO:0043622">
    <property type="term" value="P:cortical microtubule organization"/>
    <property type="evidence" value="ECO:0007669"/>
    <property type="project" value="TreeGrafter"/>
</dbReference>
<feature type="compositionally biased region" description="Low complexity" evidence="1">
    <location>
        <begin position="242"/>
        <end position="267"/>
    </location>
</feature>
<dbReference type="Proteomes" id="UP000317650">
    <property type="component" value="Chromosome 3"/>
</dbReference>
<feature type="region of interest" description="Disordered" evidence="1">
    <location>
        <begin position="171"/>
        <end position="322"/>
    </location>
</feature>
<protein>
    <submittedName>
        <fullName evidence="2">Uncharacterized protein</fullName>
    </submittedName>
</protein>
<feature type="compositionally biased region" description="Polar residues" evidence="1">
    <location>
        <begin position="171"/>
        <end position="196"/>
    </location>
</feature>
<evidence type="ECO:0000313" key="3">
    <source>
        <dbReference type="Proteomes" id="UP000317650"/>
    </source>
</evidence>
<dbReference type="PANTHER" id="PTHR31949:SF2">
    <property type="entry name" value="OS05G0480600 PROTEIN"/>
    <property type="match status" value="1"/>
</dbReference>
<sequence>MNRTGTGPPTGGRNVQQLCGGGTKEGDESLDLFWRIHQNRTSSHHGSDHQKVSITQERTGNGSLTKSRMDDLLSADVGKHDYDWLLTPPGTPLFTFSEATDNQKSRATPGCRSNPRSVSTGKASRLSVSRSENGNSAKPARSSSTTWSSISNAYSSSTYLSNNSRTAVLDTSTASVTSKPTTPATRSTQSAPSRSPTPVKARPSLPSSMDKPRPSQSFRPAAPTVRPQAPSNTSNFSSSAVATRPSTPIRRATTTPAAAPAITRSASVGRVPATNNRKSSPVMRPSSPAPRARTVPDIPSEAPPNLRTKVPERAVSAGRQRPGTALAVRATSNSEAAAAVSVVRRQSSSPVIARGRLQENSSGNRMGNRVNEVKAADNKKSLASEPAARRPTKPASPTENTAGFGRSISKKSMDMALKHMDIRQSMGGLRGASLFPQSIRSAAQKLRPGPSVAADCNGAAMSNGNLAVRPPNEPLMERESKLDLYESSRCDAILLKEDSKNMNWLHSTEGKSDQTPLFDYRFGQLPEPFGPL</sequence>
<dbReference type="STRING" id="52838.A0A4S8JB31"/>
<reference evidence="2 3" key="1">
    <citation type="journal article" date="2019" name="Nat. Plants">
        <title>Genome sequencing of Musa balbisiana reveals subgenome evolution and function divergence in polyploid bananas.</title>
        <authorList>
            <person name="Yao X."/>
        </authorList>
    </citation>
    <scope>NUCLEOTIDE SEQUENCE [LARGE SCALE GENOMIC DNA]</scope>
    <source>
        <strain evidence="3">cv. DH-PKW</strain>
        <tissue evidence="2">Leaves</tissue>
    </source>
</reference>
<accession>A0A4S8JB31</accession>
<comment type="caution">
    <text evidence="2">The sequence shown here is derived from an EMBL/GenBank/DDBJ whole genome shotgun (WGS) entry which is preliminary data.</text>
</comment>
<name>A0A4S8JB31_MUSBA</name>
<keyword evidence="3" id="KW-1185">Reference proteome</keyword>
<gene>
    <name evidence="2" type="ORF">C4D60_Mb03t09320</name>
</gene>
<organism evidence="2 3">
    <name type="scientific">Musa balbisiana</name>
    <name type="common">Banana</name>
    <dbReference type="NCBI Taxonomy" id="52838"/>
    <lineage>
        <taxon>Eukaryota</taxon>
        <taxon>Viridiplantae</taxon>
        <taxon>Streptophyta</taxon>
        <taxon>Embryophyta</taxon>
        <taxon>Tracheophyta</taxon>
        <taxon>Spermatophyta</taxon>
        <taxon>Magnoliopsida</taxon>
        <taxon>Liliopsida</taxon>
        <taxon>Zingiberales</taxon>
        <taxon>Musaceae</taxon>
        <taxon>Musa</taxon>
    </lineage>
</organism>
<proteinExistence type="predicted"/>
<dbReference type="GO" id="GO:0055028">
    <property type="term" value="C:cortical microtubule"/>
    <property type="evidence" value="ECO:0007669"/>
    <property type="project" value="TreeGrafter"/>
</dbReference>
<feature type="compositionally biased region" description="Polar residues" evidence="1">
    <location>
        <begin position="52"/>
        <end position="66"/>
    </location>
</feature>
<feature type="compositionally biased region" description="Polar residues" evidence="1">
    <location>
        <begin position="229"/>
        <end position="241"/>
    </location>
</feature>
<feature type="region of interest" description="Disordered" evidence="1">
    <location>
        <begin position="1"/>
        <end position="67"/>
    </location>
</feature>
<feature type="compositionally biased region" description="Polar residues" evidence="1">
    <location>
        <begin position="114"/>
        <end position="136"/>
    </location>
</feature>
<evidence type="ECO:0000256" key="1">
    <source>
        <dbReference type="SAM" id="MobiDB-lite"/>
    </source>
</evidence>
<dbReference type="AlphaFoldDB" id="A0A4S8JB31"/>
<dbReference type="PANTHER" id="PTHR31949">
    <property type="entry name" value="GASTRIC MUCIN-LIKE PROTEIN"/>
    <property type="match status" value="1"/>
</dbReference>
<feature type="region of interest" description="Disordered" evidence="1">
    <location>
        <begin position="375"/>
        <end position="408"/>
    </location>
</feature>
<dbReference type="EMBL" id="PYDT01000006">
    <property type="protein sequence ID" value="THU57982.1"/>
    <property type="molecule type" value="Genomic_DNA"/>
</dbReference>